<evidence type="ECO:0000313" key="3">
    <source>
        <dbReference type="Proteomes" id="UP000186583"/>
    </source>
</evidence>
<proteinExistence type="predicted"/>
<sequence>MSLPTKIKTEAMGCPAEDMPLPLIPLVFLVHFAQTVTNLLTSEARRTTNNLSKNLDSIRLHVRGPEHSFTPFSRLPPELRLKIWNHALPPRTLLATHAPNPALLSVNREARHEALRRYTLVRLNTWGDRRIYIDFARDSIAVVEGKGGGGFPVRGARNVVVVCEEPFRNPASWLKCRYRSGLDSVTLILGGAKAHASSLTPFPKVRELTTPECVQYRLGYSKQEAERIGSEVRQLAEGWGSTHVRVVQLL</sequence>
<dbReference type="Proteomes" id="UP000186583">
    <property type="component" value="Unassembled WGS sequence"/>
</dbReference>
<protein>
    <recommendedName>
        <fullName evidence="1">2EXR domain-containing protein</fullName>
    </recommendedName>
</protein>
<feature type="domain" description="2EXR" evidence="1">
    <location>
        <begin position="69"/>
        <end position="140"/>
    </location>
</feature>
<reference evidence="2 3" key="1">
    <citation type="submission" date="2016-11" db="EMBL/GenBank/DDBJ databases">
        <title>Draft Genome Assembly of Colletotrichum chlorophyti a pathogen of herbaceous plants.</title>
        <authorList>
            <person name="Gan P."/>
            <person name="Narusaka M."/>
            <person name="Tsushima A."/>
            <person name="Narusaka Y."/>
            <person name="Takano Y."/>
            <person name="Shirasu K."/>
        </authorList>
    </citation>
    <scope>NUCLEOTIDE SEQUENCE [LARGE SCALE GENOMIC DNA]</scope>
    <source>
        <strain evidence="2 3">NTL11</strain>
    </source>
</reference>
<evidence type="ECO:0000313" key="2">
    <source>
        <dbReference type="EMBL" id="OLN87001.1"/>
    </source>
</evidence>
<keyword evidence="3" id="KW-1185">Reference proteome</keyword>
<feature type="non-terminal residue" evidence="2">
    <location>
        <position position="250"/>
    </location>
</feature>
<accession>A0A1Q8RRR4</accession>
<name>A0A1Q8RRR4_9PEZI</name>
<comment type="caution">
    <text evidence="2">The sequence shown here is derived from an EMBL/GenBank/DDBJ whole genome shotgun (WGS) entry which is preliminary data.</text>
</comment>
<dbReference type="PANTHER" id="PTHR35910">
    <property type="entry name" value="2EXR DOMAIN-CONTAINING PROTEIN"/>
    <property type="match status" value="1"/>
</dbReference>
<dbReference type="Pfam" id="PF20150">
    <property type="entry name" value="2EXR"/>
    <property type="match status" value="1"/>
</dbReference>
<evidence type="ECO:0000259" key="1">
    <source>
        <dbReference type="Pfam" id="PF20150"/>
    </source>
</evidence>
<organism evidence="2 3">
    <name type="scientific">Colletotrichum chlorophyti</name>
    <dbReference type="NCBI Taxonomy" id="708187"/>
    <lineage>
        <taxon>Eukaryota</taxon>
        <taxon>Fungi</taxon>
        <taxon>Dikarya</taxon>
        <taxon>Ascomycota</taxon>
        <taxon>Pezizomycotina</taxon>
        <taxon>Sordariomycetes</taxon>
        <taxon>Hypocreomycetidae</taxon>
        <taxon>Glomerellales</taxon>
        <taxon>Glomerellaceae</taxon>
        <taxon>Colletotrichum</taxon>
    </lineage>
</organism>
<dbReference type="OrthoDB" id="3546385at2759"/>
<dbReference type="AlphaFoldDB" id="A0A1Q8RRR4"/>
<dbReference type="PANTHER" id="PTHR35910:SF1">
    <property type="entry name" value="2EXR DOMAIN-CONTAINING PROTEIN"/>
    <property type="match status" value="1"/>
</dbReference>
<dbReference type="EMBL" id="MPGH01000108">
    <property type="protein sequence ID" value="OLN87001.1"/>
    <property type="molecule type" value="Genomic_DNA"/>
</dbReference>
<dbReference type="InterPro" id="IPR045518">
    <property type="entry name" value="2EXR"/>
</dbReference>
<gene>
    <name evidence="2" type="ORF">CCHL11_04682</name>
</gene>